<feature type="compositionally biased region" description="Polar residues" evidence="3">
    <location>
        <begin position="54"/>
        <end position="65"/>
    </location>
</feature>
<dbReference type="CDD" id="cd21044">
    <property type="entry name" value="Rab11BD_RAB3IP_like"/>
    <property type="match status" value="1"/>
</dbReference>
<feature type="coiled-coil region" evidence="2">
    <location>
        <begin position="215"/>
        <end position="296"/>
    </location>
</feature>
<dbReference type="InterPro" id="IPR009449">
    <property type="entry name" value="Sec2_N"/>
</dbReference>
<evidence type="ECO:0000256" key="1">
    <source>
        <dbReference type="ARBA" id="ARBA00023054"/>
    </source>
</evidence>
<dbReference type="Pfam" id="PF25555">
    <property type="entry name" value="RAB3A-like_C"/>
    <property type="match status" value="1"/>
</dbReference>
<dbReference type="EMBL" id="JABSNW010000004">
    <property type="protein sequence ID" value="KAL2888011.1"/>
    <property type="molecule type" value="Genomic_DNA"/>
</dbReference>
<keyword evidence="6" id="KW-1185">Reference proteome</keyword>
<dbReference type="InterPro" id="IPR040351">
    <property type="entry name" value="RAB3IL/RAB3IP/Sec2"/>
</dbReference>
<evidence type="ECO:0000256" key="3">
    <source>
        <dbReference type="SAM" id="MobiDB-lite"/>
    </source>
</evidence>
<dbReference type="SUPFAM" id="SSF144284">
    <property type="entry name" value="Sec2 N-terminal region"/>
    <property type="match status" value="1"/>
</dbReference>
<feature type="domain" description="GDP/GTP exchange factor Sec2 N-terminal" evidence="4">
    <location>
        <begin position="151"/>
        <end position="294"/>
    </location>
</feature>
<evidence type="ECO:0000313" key="6">
    <source>
        <dbReference type="Proteomes" id="UP001610728"/>
    </source>
</evidence>
<dbReference type="Pfam" id="PF06428">
    <property type="entry name" value="Sec2p"/>
    <property type="match status" value="1"/>
</dbReference>
<evidence type="ECO:0000313" key="5">
    <source>
        <dbReference type="EMBL" id="KAL2888011.1"/>
    </source>
</evidence>
<organism evidence="5 6">
    <name type="scientific">Ceratocystis lukuohia</name>
    <dbReference type="NCBI Taxonomy" id="2019550"/>
    <lineage>
        <taxon>Eukaryota</taxon>
        <taxon>Fungi</taxon>
        <taxon>Dikarya</taxon>
        <taxon>Ascomycota</taxon>
        <taxon>Pezizomycotina</taxon>
        <taxon>Sordariomycetes</taxon>
        <taxon>Hypocreomycetidae</taxon>
        <taxon>Microascales</taxon>
        <taxon>Ceratocystidaceae</taxon>
        <taxon>Ceratocystis</taxon>
    </lineage>
</organism>
<accession>A0ABR4MIC3</accession>
<sequence length="746" mass="81706">MVLTDGINSLMNMTAWTSYPAASGQSEAPSRTPRSFAHLRSFSQSLSLSVSGVAKQSQSKTSPASTRLDMTKASDVYDPDDESAHPQQSPPSPSGSVEAPSTPTDSADLSTLPDPRMKFSEPKDSQSEATVALENEVTTLSNKLIGAINHQTVLDNALTETREELSRAKESIHRLEGVVTKQREMLSGDVWIRKKAYEAEKCDLIAKIGEEKKLRLDVESEKKAMERELEQLSTALFEEANNLVIVAKEEAQREHDIILKKNDQLKAQVAETENLLRFQQDQLAELKHLMEQMKIEREDQASSATTTSSPRSSHVYSSREDLPSTTAPSNFLSPTDQSHTVAPASPTTLTHLITPVLRTDLGVFEDFKTLLNISHNYTNRLSGGSFFGNTSMTGASLNLGSMTGGVTSSAASILSSAASVHSTASTTAASMPHLKDLKFFKRVLVEDIEPTLRLDLSPSLSWLARRSVITAIMEGSLVIEPVHSNEPLTSVIHPHYYSCSLCGESRKSAEFLRTHRFRISETDSAQRYPLCSYCLTRMRTTCEFMGFLRILKDGHWRSEDPEDEKAAWEESVRLREQMFWARIGGGVVPVQHHQFVDGGRSPRISVDQDHSKTGLIEPDEDADVISVIEHNSELCTESPSATKITSATDNDTDDDDDGASVSSSKYDETDETSASETDAEPPVREASIKTKNDTDLPDLTVAAQDYSDVSFSLTESSPAPSVSGDKIGDGQVCVHQAQSAVNKEAV</sequence>
<protein>
    <submittedName>
        <fullName evidence="5">GDP/GTP exchange factor Sec2p</fullName>
    </submittedName>
</protein>
<reference evidence="5 6" key="1">
    <citation type="submission" date="2020-05" db="EMBL/GenBank/DDBJ databases">
        <title>Ceratocystis lukuohia genome.</title>
        <authorList>
            <person name="Harrington T.C."/>
            <person name="Kim K."/>
            <person name="Mayers C.G."/>
        </authorList>
    </citation>
    <scope>NUCLEOTIDE SEQUENCE [LARGE SCALE GENOMIC DNA]</scope>
    <source>
        <strain evidence="5 6">C4212</strain>
    </source>
</reference>
<dbReference type="PANTHER" id="PTHR14430:SF0">
    <property type="entry name" value="SEC2P DOMAIN-CONTAINING PROTEIN"/>
    <property type="match status" value="1"/>
</dbReference>
<evidence type="ECO:0000256" key="2">
    <source>
        <dbReference type="SAM" id="Coils"/>
    </source>
</evidence>
<feature type="compositionally biased region" description="Polar residues" evidence="3">
    <location>
        <begin position="99"/>
        <end position="109"/>
    </location>
</feature>
<evidence type="ECO:0000259" key="4">
    <source>
        <dbReference type="Pfam" id="PF06428"/>
    </source>
</evidence>
<feature type="compositionally biased region" description="Low complexity" evidence="3">
    <location>
        <begin position="301"/>
        <end position="316"/>
    </location>
</feature>
<comment type="caution">
    <text evidence="5">The sequence shown here is derived from an EMBL/GenBank/DDBJ whole genome shotgun (WGS) entry which is preliminary data.</text>
</comment>
<proteinExistence type="predicted"/>
<feature type="compositionally biased region" description="Polar residues" evidence="3">
    <location>
        <begin position="633"/>
        <end position="644"/>
    </location>
</feature>
<dbReference type="RefSeq" id="XP_070859191.1">
    <property type="nucleotide sequence ID" value="XM_071000640.1"/>
</dbReference>
<feature type="compositionally biased region" description="Acidic residues" evidence="3">
    <location>
        <begin position="668"/>
        <end position="679"/>
    </location>
</feature>
<feature type="compositionally biased region" description="Polar residues" evidence="3">
    <location>
        <begin position="323"/>
        <end position="343"/>
    </location>
</feature>
<feature type="compositionally biased region" description="Basic and acidic residues" evidence="3">
    <location>
        <begin position="115"/>
        <end position="126"/>
    </location>
</feature>
<feature type="compositionally biased region" description="Basic and acidic residues" evidence="3">
    <location>
        <begin position="681"/>
        <end position="694"/>
    </location>
</feature>
<dbReference type="GeneID" id="98118124"/>
<keyword evidence="1 2" id="KW-0175">Coiled coil</keyword>
<dbReference type="Proteomes" id="UP001610728">
    <property type="component" value="Unassembled WGS sequence"/>
</dbReference>
<name>A0ABR4MIC3_9PEZI</name>
<feature type="region of interest" description="Disordered" evidence="3">
    <location>
        <begin position="597"/>
        <end position="701"/>
    </location>
</feature>
<feature type="region of interest" description="Disordered" evidence="3">
    <location>
        <begin position="297"/>
        <end position="343"/>
    </location>
</feature>
<gene>
    <name evidence="5" type="ORF">HOO65_040348</name>
</gene>
<dbReference type="Gene3D" id="6.10.140.910">
    <property type="match status" value="1"/>
</dbReference>
<feature type="region of interest" description="Disordered" evidence="3">
    <location>
        <begin position="47"/>
        <end position="128"/>
    </location>
</feature>
<dbReference type="PANTHER" id="PTHR14430">
    <property type="entry name" value="RABIN3-RELATED"/>
    <property type="match status" value="1"/>
</dbReference>